<dbReference type="GO" id="GO:0008270">
    <property type="term" value="F:zinc ion binding"/>
    <property type="evidence" value="ECO:0007669"/>
    <property type="project" value="UniProtKB-UniRule"/>
</dbReference>
<name>A0A9W8SGJ6_9HYPO</name>
<organism evidence="4 5">
    <name type="scientific">Fusarium torreyae</name>
    <dbReference type="NCBI Taxonomy" id="1237075"/>
    <lineage>
        <taxon>Eukaryota</taxon>
        <taxon>Fungi</taxon>
        <taxon>Dikarya</taxon>
        <taxon>Ascomycota</taxon>
        <taxon>Pezizomycotina</taxon>
        <taxon>Sordariomycetes</taxon>
        <taxon>Hypocreomycetidae</taxon>
        <taxon>Hypocreales</taxon>
        <taxon>Nectriaceae</taxon>
        <taxon>Fusarium</taxon>
    </lineage>
</organism>
<feature type="compositionally biased region" description="Polar residues" evidence="2">
    <location>
        <begin position="1"/>
        <end position="11"/>
    </location>
</feature>
<keyword evidence="1" id="KW-0863">Zinc-finger</keyword>
<dbReference type="Pfam" id="PF04438">
    <property type="entry name" value="zf-HIT"/>
    <property type="match status" value="1"/>
</dbReference>
<feature type="compositionally biased region" description="Low complexity" evidence="2">
    <location>
        <begin position="88"/>
        <end position="100"/>
    </location>
</feature>
<dbReference type="AlphaFoldDB" id="A0A9W8SGJ6"/>
<protein>
    <recommendedName>
        <fullName evidence="3">HIT-type domain-containing protein</fullName>
    </recommendedName>
</protein>
<dbReference type="InterPro" id="IPR007529">
    <property type="entry name" value="Znf_HIT"/>
</dbReference>
<accession>A0A9W8SGJ6</accession>
<dbReference type="PROSITE" id="PS51083">
    <property type="entry name" value="ZF_HIT"/>
    <property type="match status" value="1"/>
</dbReference>
<sequence length="237" mass="26629">MSELQEQPNTSAQQDQAFAPNDQPQPQPQPQDGDGDATITPKPSLCGVCNVNPPKYKCPRCRLPYCSVACNKIHRENHPPDPEPAPQPEHLQSQQPSQPQSQPPDPSNPFHALDTSDKLRLLFRKYPNLPQQLRQIDAATLPPPEAKSAIPASLLKGLPPKQETWNHDIGIQNGKEALRKARRAHGEQGDAIREYSELILHLINSENTNEDVDNILRQQLVQEDTKLIERLMAQEKR</sequence>
<evidence type="ECO:0000313" key="5">
    <source>
        <dbReference type="Proteomes" id="UP001152049"/>
    </source>
</evidence>
<dbReference type="SUPFAM" id="SSF144232">
    <property type="entry name" value="HIT/MYND zinc finger-like"/>
    <property type="match status" value="1"/>
</dbReference>
<feature type="region of interest" description="Disordered" evidence="2">
    <location>
        <begin position="77"/>
        <end position="113"/>
    </location>
</feature>
<reference evidence="4" key="1">
    <citation type="submission" date="2022-09" db="EMBL/GenBank/DDBJ databases">
        <title>Fusarium specimens isolated from Avocado Roots.</title>
        <authorList>
            <person name="Stajich J."/>
            <person name="Roper C."/>
            <person name="Heimlech-Rivalta G."/>
        </authorList>
    </citation>
    <scope>NUCLEOTIDE SEQUENCE</scope>
    <source>
        <strain evidence="4">CF00136</strain>
    </source>
</reference>
<dbReference type="EMBL" id="JAOQAZ010000001">
    <property type="protein sequence ID" value="KAJ4271419.1"/>
    <property type="molecule type" value="Genomic_DNA"/>
</dbReference>
<evidence type="ECO:0000256" key="2">
    <source>
        <dbReference type="SAM" id="MobiDB-lite"/>
    </source>
</evidence>
<feature type="region of interest" description="Disordered" evidence="2">
    <location>
        <begin position="1"/>
        <end position="46"/>
    </location>
</feature>
<proteinExistence type="predicted"/>
<keyword evidence="5" id="KW-1185">Reference proteome</keyword>
<feature type="compositionally biased region" description="Low complexity" evidence="2">
    <location>
        <begin position="12"/>
        <end position="22"/>
    </location>
</feature>
<dbReference type="Gene3D" id="3.30.60.190">
    <property type="match status" value="1"/>
</dbReference>
<evidence type="ECO:0000313" key="4">
    <source>
        <dbReference type="EMBL" id="KAJ4271419.1"/>
    </source>
</evidence>
<keyword evidence="1" id="KW-0862">Zinc</keyword>
<dbReference type="OrthoDB" id="18412at2759"/>
<evidence type="ECO:0000256" key="1">
    <source>
        <dbReference type="PROSITE-ProRule" id="PRU00453"/>
    </source>
</evidence>
<dbReference type="CDD" id="cd23024">
    <property type="entry name" value="zf-HIT_ZNHIT2-3"/>
    <property type="match status" value="1"/>
</dbReference>
<keyword evidence="1" id="KW-0479">Metal-binding</keyword>
<gene>
    <name evidence="4" type="ORF">NW762_000121</name>
</gene>
<dbReference type="Proteomes" id="UP001152049">
    <property type="component" value="Unassembled WGS sequence"/>
</dbReference>
<evidence type="ECO:0000259" key="3">
    <source>
        <dbReference type="PROSITE" id="PS51083"/>
    </source>
</evidence>
<comment type="caution">
    <text evidence="4">The sequence shown here is derived from an EMBL/GenBank/DDBJ whole genome shotgun (WGS) entry which is preliminary data.</text>
</comment>
<feature type="domain" description="HIT-type" evidence="3">
    <location>
        <begin position="46"/>
        <end position="79"/>
    </location>
</feature>